<reference evidence="1" key="2">
    <citation type="journal article" date="2024" name="Plant">
        <title>Genomic evolution and insights into agronomic trait innovations of Sesamum species.</title>
        <authorList>
            <person name="Miao H."/>
            <person name="Wang L."/>
            <person name="Qu L."/>
            <person name="Liu H."/>
            <person name="Sun Y."/>
            <person name="Le M."/>
            <person name="Wang Q."/>
            <person name="Wei S."/>
            <person name="Zheng Y."/>
            <person name="Lin W."/>
            <person name="Duan Y."/>
            <person name="Cao H."/>
            <person name="Xiong S."/>
            <person name="Wang X."/>
            <person name="Wei L."/>
            <person name="Li C."/>
            <person name="Ma Q."/>
            <person name="Ju M."/>
            <person name="Zhao R."/>
            <person name="Li G."/>
            <person name="Mu C."/>
            <person name="Tian Q."/>
            <person name="Mei H."/>
            <person name="Zhang T."/>
            <person name="Gao T."/>
            <person name="Zhang H."/>
        </authorList>
    </citation>
    <scope>NUCLEOTIDE SEQUENCE</scope>
    <source>
        <strain evidence="1">3651</strain>
    </source>
</reference>
<dbReference type="EMBL" id="JACGWO010000003">
    <property type="protein sequence ID" value="KAK4433245.1"/>
    <property type="molecule type" value="Genomic_DNA"/>
</dbReference>
<name>A0AAE1YMP7_9LAMI</name>
<reference evidence="1" key="1">
    <citation type="submission" date="2020-06" db="EMBL/GenBank/DDBJ databases">
        <authorList>
            <person name="Li T."/>
            <person name="Hu X."/>
            <person name="Zhang T."/>
            <person name="Song X."/>
            <person name="Zhang H."/>
            <person name="Dai N."/>
            <person name="Sheng W."/>
            <person name="Hou X."/>
            <person name="Wei L."/>
        </authorList>
    </citation>
    <scope>NUCLEOTIDE SEQUENCE</scope>
    <source>
        <strain evidence="1">3651</strain>
        <tissue evidence="1">Leaf</tissue>
    </source>
</reference>
<comment type="caution">
    <text evidence="1">The sequence shown here is derived from an EMBL/GenBank/DDBJ whole genome shotgun (WGS) entry which is preliminary data.</text>
</comment>
<organism evidence="1 2">
    <name type="scientific">Sesamum alatum</name>
    <dbReference type="NCBI Taxonomy" id="300844"/>
    <lineage>
        <taxon>Eukaryota</taxon>
        <taxon>Viridiplantae</taxon>
        <taxon>Streptophyta</taxon>
        <taxon>Embryophyta</taxon>
        <taxon>Tracheophyta</taxon>
        <taxon>Spermatophyta</taxon>
        <taxon>Magnoliopsida</taxon>
        <taxon>eudicotyledons</taxon>
        <taxon>Gunneridae</taxon>
        <taxon>Pentapetalae</taxon>
        <taxon>asterids</taxon>
        <taxon>lamiids</taxon>
        <taxon>Lamiales</taxon>
        <taxon>Pedaliaceae</taxon>
        <taxon>Sesamum</taxon>
    </lineage>
</organism>
<protein>
    <submittedName>
        <fullName evidence="1">Non-specific phospholipase C6</fullName>
    </submittedName>
</protein>
<proteinExistence type="predicted"/>
<sequence length="143" mass="16055">MLEPDSFINNGFTTPAPNLLFYHPHPAEFNTLLFDNSSPSLFPLDPPSTSSHHIPKFLFPSFFNTNFDNTTSWQLVVVLSSDHFLSSFPSKIGKMNVKEAHEYVRGAISRFIRASKEASKLGADPSAIIDMRSSLNTRFPIHN</sequence>
<accession>A0AAE1YMP7</accession>
<evidence type="ECO:0000313" key="2">
    <source>
        <dbReference type="Proteomes" id="UP001293254"/>
    </source>
</evidence>
<dbReference type="AlphaFoldDB" id="A0AAE1YMP7"/>
<keyword evidence="2" id="KW-1185">Reference proteome</keyword>
<evidence type="ECO:0000313" key="1">
    <source>
        <dbReference type="EMBL" id="KAK4433245.1"/>
    </source>
</evidence>
<dbReference type="Proteomes" id="UP001293254">
    <property type="component" value="Unassembled WGS sequence"/>
</dbReference>
<gene>
    <name evidence="1" type="ORF">Salat_1086800</name>
</gene>